<organism evidence="10 11">
    <name type="scientific">Bacillus spongiae</name>
    <dbReference type="NCBI Taxonomy" id="2683610"/>
    <lineage>
        <taxon>Bacteria</taxon>
        <taxon>Bacillati</taxon>
        <taxon>Bacillota</taxon>
        <taxon>Bacilli</taxon>
        <taxon>Bacillales</taxon>
        <taxon>Bacillaceae</taxon>
        <taxon>Bacillus</taxon>
    </lineage>
</organism>
<evidence type="ECO:0000256" key="9">
    <source>
        <dbReference type="ARBA" id="ARBA00023049"/>
    </source>
</evidence>
<evidence type="ECO:0000313" key="10">
    <source>
        <dbReference type="EMBL" id="MEI5907270.1"/>
    </source>
</evidence>
<proteinExistence type="inferred from homology"/>
<dbReference type="InterPro" id="IPR035097">
    <property type="entry name" value="M29_N-terminal"/>
</dbReference>
<evidence type="ECO:0000256" key="5">
    <source>
        <dbReference type="ARBA" id="ARBA00022438"/>
    </source>
</evidence>
<comment type="caution">
    <text evidence="10">The sequence shown here is derived from an EMBL/GenBank/DDBJ whole genome shotgun (WGS) entry which is preliminary data.</text>
</comment>
<sequence length="419" mass="46763">MTKFEKKLEEYADLLIRVGINLQEGQKLFISAPISAATFARMLMEKAYSAGAKRVTIDYNDELASKMTLEMAPEEGLKDFPLWKARGFVEMAEENVAFLNIASPNPKLLNDVEPSRVATAMKAQDLANKDYLEYITSGKISWLIAAIPSVEWAKTVFPDVDDEKAVSLLWEQIFYTTRADQEQPVQLWKQHIDNLSKYADYLNNQNFSKLHYTGSGTDLTIELDSESFWMCAEFENDKGVSFIPNLPTEEVFTIPVKTGVNGVVSSSKPLNYSGNLIKDFTLTFKEGQVVDFTASEGYDTLKQLIEMDEGSRYLGEVALVPHDSPISNTNIIFNNTLFDENASCHLALGNALTMCVKDGKNKTKAQLEAMGFNESITHVDFMIGNGELSIEGVKQDGTMETIFHKGNWAIDINAVATNE</sequence>
<dbReference type="Proteomes" id="UP001312865">
    <property type="component" value="Unassembled WGS sequence"/>
</dbReference>
<evidence type="ECO:0000256" key="4">
    <source>
        <dbReference type="ARBA" id="ARBA00008236"/>
    </source>
</evidence>
<keyword evidence="11" id="KW-1185">Reference proteome</keyword>
<protein>
    <submittedName>
        <fullName evidence="10">Aminopeptidase</fullName>
    </submittedName>
</protein>
<name>A0ABU8HD52_9BACI</name>
<dbReference type="InterPro" id="IPR052170">
    <property type="entry name" value="M29_Exopeptidase"/>
</dbReference>
<dbReference type="GO" id="GO:0004177">
    <property type="term" value="F:aminopeptidase activity"/>
    <property type="evidence" value="ECO:0007669"/>
    <property type="project" value="UniProtKB-KW"/>
</dbReference>
<evidence type="ECO:0000256" key="7">
    <source>
        <dbReference type="ARBA" id="ARBA00022723"/>
    </source>
</evidence>
<comment type="cofactor">
    <cofactor evidence="3">
        <name>Zn(2+)</name>
        <dbReference type="ChEBI" id="CHEBI:29105"/>
    </cofactor>
</comment>
<evidence type="ECO:0000256" key="8">
    <source>
        <dbReference type="ARBA" id="ARBA00022801"/>
    </source>
</evidence>
<comment type="cofactor">
    <cofactor evidence="2">
        <name>Mg(2+)</name>
        <dbReference type="ChEBI" id="CHEBI:18420"/>
    </cofactor>
</comment>
<dbReference type="Gene3D" id="3.40.1830.10">
    <property type="entry name" value="Thermophilic metalloprotease (M29)"/>
    <property type="match status" value="1"/>
</dbReference>
<evidence type="ECO:0000313" key="11">
    <source>
        <dbReference type="Proteomes" id="UP001312865"/>
    </source>
</evidence>
<dbReference type="Pfam" id="PF02073">
    <property type="entry name" value="Peptidase_M29"/>
    <property type="match status" value="1"/>
</dbReference>
<keyword evidence="6" id="KW-0645">Protease</keyword>
<keyword evidence="7" id="KW-0479">Metal-binding</keyword>
<keyword evidence="5 10" id="KW-0031">Aminopeptidase</keyword>
<dbReference type="PANTHER" id="PTHR34448">
    <property type="entry name" value="AMINOPEPTIDASE"/>
    <property type="match status" value="1"/>
</dbReference>
<evidence type="ECO:0000256" key="2">
    <source>
        <dbReference type="ARBA" id="ARBA00001946"/>
    </source>
</evidence>
<dbReference type="PANTHER" id="PTHR34448:SF3">
    <property type="entry name" value="AMINOPEPTIDASE AMPS"/>
    <property type="match status" value="1"/>
</dbReference>
<dbReference type="PRINTS" id="PR00919">
    <property type="entry name" value="THERMOPTASE"/>
</dbReference>
<reference evidence="10 11" key="1">
    <citation type="journal article" date="2018" name="J. Microbiol.">
        <title>Bacillus spongiae sp. nov., isolated from sponge of Jeju Island.</title>
        <authorList>
            <person name="Lee G.E."/>
            <person name="Im W.T."/>
            <person name="Park J.S."/>
        </authorList>
    </citation>
    <scope>NUCLEOTIDE SEQUENCE [LARGE SCALE GENOMIC DNA]</scope>
    <source>
        <strain evidence="10 11">135PIL107-10</strain>
    </source>
</reference>
<evidence type="ECO:0000256" key="6">
    <source>
        <dbReference type="ARBA" id="ARBA00022670"/>
    </source>
</evidence>
<keyword evidence="8" id="KW-0378">Hydrolase</keyword>
<evidence type="ECO:0000256" key="1">
    <source>
        <dbReference type="ARBA" id="ARBA00001941"/>
    </source>
</evidence>
<dbReference type="InterPro" id="IPR000787">
    <property type="entry name" value="Peptidase_M29"/>
</dbReference>
<evidence type="ECO:0000256" key="3">
    <source>
        <dbReference type="ARBA" id="ARBA00001947"/>
    </source>
</evidence>
<comment type="cofactor">
    <cofactor evidence="1">
        <name>Co(2+)</name>
        <dbReference type="ChEBI" id="CHEBI:48828"/>
    </cofactor>
</comment>
<dbReference type="EMBL" id="JBBAXC010000006">
    <property type="protein sequence ID" value="MEI5907270.1"/>
    <property type="molecule type" value="Genomic_DNA"/>
</dbReference>
<keyword evidence="9" id="KW-0482">Metalloprotease</keyword>
<comment type="similarity">
    <text evidence="4">Belongs to the peptidase M29 family.</text>
</comment>
<gene>
    <name evidence="10" type="ORF">WAK64_09390</name>
</gene>
<dbReference type="RefSeq" id="WP_336586705.1">
    <property type="nucleotide sequence ID" value="NZ_JBBAXC010000006.1"/>
</dbReference>
<accession>A0ABU8HD52</accession>
<dbReference type="SUPFAM" id="SSF144052">
    <property type="entry name" value="Thermophilic metalloprotease-like"/>
    <property type="match status" value="1"/>
</dbReference>